<organism evidence="1 2">
    <name type="scientific">Daphnia magna</name>
    <dbReference type="NCBI Taxonomy" id="35525"/>
    <lineage>
        <taxon>Eukaryota</taxon>
        <taxon>Metazoa</taxon>
        <taxon>Ecdysozoa</taxon>
        <taxon>Arthropoda</taxon>
        <taxon>Crustacea</taxon>
        <taxon>Branchiopoda</taxon>
        <taxon>Diplostraca</taxon>
        <taxon>Cladocera</taxon>
        <taxon>Anomopoda</taxon>
        <taxon>Daphniidae</taxon>
        <taxon>Daphnia</taxon>
    </lineage>
</organism>
<evidence type="ECO:0000313" key="2">
    <source>
        <dbReference type="Proteomes" id="UP001234178"/>
    </source>
</evidence>
<comment type="caution">
    <text evidence="1">The sequence shown here is derived from an EMBL/GenBank/DDBJ whole genome shotgun (WGS) entry which is preliminary data.</text>
</comment>
<dbReference type="EMBL" id="JAOYFB010000001">
    <property type="protein sequence ID" value="KAK4002638.1"/>
    <property type="molecule type" value="Genomic_DNA"/>
</dbReference>
<evidence type="ECO:0000313" key="1">
    <source>
        <dbReference type="EMBL" id="KAK4002638.1"/>
    </source>
</evidence>
<accession>A0ABQ9YPU0</accession>
<gene>
    <name evidence="1" type="ORF">OUZ56_004450</name>
</gene>
<keyword evidence="2" id="KW-1185">Reference proteome</keyword>
<sequence length="171" mass="19408">MSLNVIDNTQRLHCSSLVFRRRARFRPHFRIHIQKIVAAAAAWITITSSSIKAVTQLSVSCGVSLSHWAVIISEQSLKRNHHGVREKKKSNQKTGTTTTSTTTLFNPGLIIEQVIRFIVYRAQQGVQTIGRKKKKYKLGGEIDDCEATERDRLLGTNRNHNFQITIVVRND</sequence>
<dbReference type="Proteomes" id="UP001234178">
    <property type="component" value="Unassembled WGS sequence"/>
</dbReference>
<reference evidence="1 2" key="1">
    <citation type="journal article" date="2023" name="Nucleic Acids Res.">
        <title>The hologenome of Daphnia magna reveals possible DNA methylation and microbiome-mediated evolution of the host genome.</title>
        <authorList>
            <person name="Chaturvedi A."/>
            <person name="Li X."/>
            <person name="Dhandapani V."/>
            <person name="Marshall H."/>
            <person name="Kissane S."/>
            <person name="Cuenca-Cambronero M."/>
            <person name="Asole G."/>
            <person name="Calvet F."/>
            <person name="Ruiz-Romero M."/>
            <person name="Marangio P."/>
            <person name="Guigo R."/>
            <person name="Rago D."/>
            <person name="Mirbahai L."/>
            <person name="Eastwood N."/>
            <person name="Colbourne J.K."/>
            <person name="Zhou J."/>
            <person name="Mallon E."/>
            <person name="Orsini L."/>
        </authorList>
    </citation>
    <scope>NUCLEOTIDE SEQUENCE [LARGE SCALE GENOMIC DNA]</scope>
    <source>
        <strain evidence="1">LRV0_1</strain>
    </source>
</reference>
<name>A0ABQ9YPU0_9CRUS</name>
<proteinExistence type="predicted"/>
<protein>
    <submittedName>
        <fullName evidence="1">Uncharacterized protein</fullName>
    </submittedName>
</protein>